<dbReference type="EMBL" id="HBGE01056971">
    <property type="protein sequence ID" value="CAD9156417.1"/>
    <property type="molecule type" value="Transcribed_RNA"/>
</dbReference>
<protein>
    <recommendedName>
        <fullName evidence="2">VWFA domain-containing protein</fullName>
    </recommendedName>
</protein>
<evidence type="ECO:0000313" key="1">
    <source>
        <dbReference type="EMBL" id="CAD9156417.1"/>
    </source>
</evidence>
<reference evidence="1" key="1">
    <citation type="submission" date="2021-01" db="EMBL/GenBank/DDBJ databases">
        <authorList>
            <person name="Corre E."/>
            <person name="Pelletier E."/>
            <person name="Niang G."/>
            <person name="Scheremetjew M."/>
            <person name="Finn R."/>
            <person name="Kale V."/>
            <person name="Holt S."/>
            <person name="Cochrane G."/>
            <person name="Meng A."/>
            <person name="Brown T."/>
            <person name="Cohen L."/>
        </authorList>
    </citation>
    <scope>NUCLEOTIDE SEQUENCE</scope>
    <source>
        <strain evidence="1">OF101</strain>
    </source>
</reference>
<dbReference type="InterPro" id="IPR036465">
    <property type="entry name" value="vWFA_dom_sf"/>
</dbReference>
<dbReference type="AlphaFoldDB" id="A0A7S1WA04"/>
<name>A0A7S1WA04_ALECA</name>
<evidence type="ECO:0008006" key="2">
    <source>
        <dbReference type="Google" id="ProtNLM"/>
    </source>
</evidence>
<accession>A0A7S1WA04</accession>
<gene>
    <name evidence="1" type="ORF">ACAT0790_LOCUS34320</name>
</gene>
<organism evidence="1">
    <name type="scientific">Alexandrium catenella</name>
    <name type="common">Red tide dinoflagellate</name>
    <name type="synonym">Gonyaulax catenella</name>
    <dbReference type="NCBI Taxonomy" id="2925"/>
    <lineage>
        <taxon>Eukaryota</taxon>
        <taxon>Sar</taxon>
        <taxon>Alveolata</taxon>
        <taxon>Dinophyceae</taxon>
        <taxon>Gonyaulacales</taxon>
        <taxon>Pyrocystaceae</taxon>
        <taxon>Alexandrium</taxon>
    </lineage>
</organism>
<dbReference type="Gene3D" id="3.40.50.410">
    <property type="entry name" value="von Willebrand factor, type A domain"/>
    <property type="match status" value="1"/>
</dbReference>
<dbReference type="SUPFAM" id="SSF53300">
    <property type="entry name" value="vWA-like"/>
    <property type="match status" value="1"/>
</dbReference>
<sequence>MDLAKQALLGLFGQLRADDRFGLATFNAAGTVVQALQLVGELDGGAVQASVNGLAHGGGTTLQAGMDAAIGICKGAKEVDGPRHKRLLFLTDMHDLGSEGMNAMIESQANQGLYVSFICIGMEFNSQLAEEVTKHCGANYFCITRDEELRKVVVDDFDFNFFPAAFEVEVAQQSDAFDLVSVYGTPYDTREEASSEEWHPSTHRFYPSEFKDQAKELMLCAGRYSGSLPSPALQQLFTFLSPSARSIIRVDTVFPSAVAQDGSIEGGLVLLRLRPRNPESGSGTVRLMTRYISAAGGGELSTTVDVRIPEPAGADAEPDPAVVKGVLLQRYVEVCRVYLALAERPSEEHAAELRAALAGVQALLAEFDAAPERVDGLCPGVREELRGFAGMVQEHFAKLEGAPTP</sequence>
<proteinExistence type="predicted"/>